<comment type="subcellular location">
    <subcellularLocation>
        <location evidence="1">Membrane</location>
        <topology evidence="1">Multi-pass membrane protein</topology>
    </subcellularLocation>
</comment>
<feature type="transmembrane region" description="Helical" evidence="5">
    <location>
        <begin position="170"/>
        <end position="188"/>
    </location>
</feature>
<feature type="transmembrane region" description="Helical" evidence="5">
    <location>
        <begin position="272"/>
        <end position="297"/>
    </location>
</feature>
<dbReference type="RefSeq" id="XP_030840231.1">
    <property type="nucleotide sequence ID" value="XM_030984371.1"/>
</dbReference>
<feature type="transmembrane region" description="Helical" evidence="5">
    <location>
        <begin position="208"/>
        <end position="228"/>
    </location>
</feature>
<reference evidence="8" key="1">
    <citation type="submission" date="2015-02" db="EMBL/GenBank/DDBJ databases">
        <title>Genome sequencing for Strongylocentrotus purpuratus.</title>
        <authorList>
            <person name="Murali S."/>
            <person name="Liu Y."/>
            <person name="Vee V."/>
            <person name="English A."/>
            <person name="Wang M."/>
            <person name="Skinner E."/>
            <person name="Han Y."/>
            <person name="Muzny D.M."/>
            <person name="Worley K.C."/>
            <person name="Gibbs R.A."/>
        </authorList>
    </citation>
    <scope>NUCLEOTIDE SEQUENCE</scope>
</reference>
<keyword evidence="3 5" id="KW-1133">Transmembrane helix</keyword>
<evidence type="ECO:0000259" key="6">
    <source>
        <dbReference type="Pfam" id="PF01490"/>
    </source>
</evidence>
<name>A0A7M7SYB7_STRPU</name>
<dbReference type="OMA" id="VAGVIYY"/>
<dbReference type="AlphaFoldDB" id="A0A7M7SYB7"/>
<accession>A0A7M7SYB7</accession>
<keyword evidence="4 5" id="KW-0472">Membrane</keyword>
<keyword evidence="2 5" id="KW-0812">Transmembrane</keyword>
<dbReference type="GeneID" id="583386"/>
<evidence type="ECO:0000313" key="8">
    <source>
        <dbReference type="Proteomes" id="UP000007110"/>
    </source>
</evidence>
<feature type="transmembrane region" description="Helical" evidence="5">
    <location>
        <begin position="23"/>
        <end position="44"/>
    </location>
</feature>
<evidence type="ECO:0000256" key="4">
    <source>
        <dbReference type="ARBA" id="ARBA00023136"/>
    </source>
</evidence>
<dbReference type="GO" id="GO:0016020">
    <property type="term" value="C:membrane"/>
    <property type="evidence" value="ECO:0007669"/>
    <property type="project" value="UniProtKB-SubCell"/>
</dbReference>
<feature type="transmembrane region" description="Helical" evidence="5">
    <location>
        <begin position="129"/>
        <end position="149"/>
    </location>
</feature>
<feature type="domain" description="Amino acid transporter transmembrane" evidence="6">
    <location>
        <begin position="14"/>
        <end position="303"/>
    </location>
</feature>
<dbReference type="Pfam" id="PF01490">
    <property type="entry name" value="Aa_trans"/>
    <property type="match status" value="1"/>
</dbReference>
<dbReference type="Proteomes" id="UP000007110">
    <property type="component" value="Unassembled WGS sequence"/>
</dbReference>
<reference evidence="7" key="2">
    <citation type="submission" date="2021-01" db="UniProtKB">
        <authorList>
            <consortium name="EnsemblMetazoa"/>
        </authorList>
    </citation>
    <scope>IDENTIFICATION</scope>
</reference>
<dbReference type="KEGG" id="spu:583386"/>
<dbReference type="PANTHER" id="PTHR22950:SF703">
    <property type="entry name" value="AMINO ACID TRANSPORTER TRANSMEMBRANE DOMAIN-CONTAINING PROTEIN"/>
    <property type="match status" value="1"/>
</dbReference>
<dbReference type="InterPro" id="IPR013057">
    <property type="entry name" value="AA_transpt_TM"/>
</dbReference>
<feature type="transmembrane region" description="Helical" evidence="5">
    <location>
        <begin position="56"/>
        <end position="76"/>
    </location>
</feature>
<keyword evidence="8" id="KW-1185">Reference proteome</keyword>
<dbReference type="InParanoid" id="A0A7M7SYB7"/>
<proteinExistence type="predicted"/>
<organism evidence="7 8">
    <name type="scientific">Strongylocentrotus purpuratus</name>
    <name type="common">Purple sea urchin</name>
    <dbReference type="NCBI Taxonomy" id="7668"/>
    <lineage>
        <taxon>Eukaryota</taxon>
        <taxon>Metazoa</taxon>
        <taxon>Echinodermata</taxon>
        <taxon>Eleutherozoa</taxon>
        <taxon>Echinozoa</taxon>
        <taxon>Echinoidea</taxon>
        <taxon>Euechinoidea</taxon>
        <taxon>Echinacea</taxon>
        <taxon>Camarodonta</taxon>
        <taxon>Echinidea</taxon>
        <taxon>Strongylocentrotidae</taxon>
        <taxon>Strongylocentrotus</taxon>
    </lineage>
</organism>
<protein>
    <recommendedName>
        <fullName evidence="6">Amino acid transporter transmembrane domain-containing protein</fullName>
    </recommendedName>
</protein>
<dbReference type="EnsemblMetazoa" id="XM_030984371">
    <property type="protein sequence ID" value="XP_030840231"/>
    <property type="gene ID" value="LOC583386"/>
</dbReference>
<evidence type="ECO:0000256" key="3">
    <source>
        <dbReference type="ARBA" id="ARBA00022989"/>
    </source>
</evidence>
<evidence type="ECO:0000256" key="2">
    <source>
        <dbReference type="ARBA" id="ARBA00022692"/>
    </source>
</evidence>
<sequence length="363" mass="39799">MSGLQTTLLGISGEAYGQIGKRVISFTIGLISLASTCTFLLGVSELMFSIIYPYQTFSFCYWPLIIFLIVCPLLWFSGPKELWEVGAVGTFATFLGSYIMAIKAFGVLGGVSNRPLTIITHSAASDGGWSGFFGLVGSSFFLTGPHYIMPTIQRDMAEPQYFTKAIVRGMGIQMLAMFILVIPIWLAFSGPLAEIGYVESVLNAVQAGPVRTVVSVLLLFHFVAVLVMSNNPLFQELEHKFDIPHAFNWKRIVLRTCIFLLEFFIVETFPHFAIVTSLTGGIFLAGLSMVAPIFIHLKLRMMETADDPDEAGISMPDKLVCILSVPAYLLMVAGVIYYANFNIHNGVTVLTVPCYVNATAAHV</sequence>
<evidence type="ECO:0000256" key="5">
    <source>
        <dbReference type="SAM" id="Phobius"/>
    </source>
</evidence>
<evidence type="ECO:0000313" key="7">
    <source>
        <dbReference type="EnsemblMetazoa" id="XP_030840231"/>
    </source>
</evidence>
<dbReference type="OrthoDB" id="28208at2759"/>
<feature type="transmembrane region" description="Helical" evidence="5">
    <location>
        <begin position="318"/>
        <end position="339"/>
    </location>
</feature>
<dbReference type="PANTHER" id="PTHR22950">
    <property type="entry name" value="AMINO ACID TRANSPORTER"/>
    <property type="match status" value="1"/>
</dbReference>
<feature type="transmembrane region" description="Helical" evidence="5">
    <location>
        <begin position="88"/>
        <end position="109"/>
    </location>
</feature>
<evidence type="ECO:0000256" key="1">
    <source>
        <dbReference type="ARBA" id="ARBA00004141"/>
    </source>
</evidence>